<comment type="caution">
    <text evidence="2">The sequence shown here is derived from an EMBL/GenBank/DDBJ whole genome shotgun (WGS) entry which is preliminary data.</text>
</comment>
<sequence>MYRELYDKFERQFWQFAAAIMLHAAAVVLAACGSFAIVCASLASVTCRTPAALLVVVCGTHAALRGTLKCIKHVFIPLAQLHHRLSTVKPIKPRFNHGSTFLLFNVDRLLLTDNSPRIVAIFENLNNFQAQTGLDPASESLTTGAPPPLRLLQCAATQPPCGKVPTAAAALFFLATEDLKHWKCRTRQRRLQNCVIVGLRTHTSSGIELTVLGNGESTPAPFFLPFNDRQLFNVFRETAQFETSTVEVHVYNNFTKSCFNSIVRKFQCSHYGSTKAQFEALSRIQAFIQIMCGREGKRPFGVER</sequence>
<dbReference type="Proteomes" id="UP001215598">
    <property type="component" value="Unassembled WGS sequence"/>
</dbReference>
<name>A0AAD7NGI1_9AGAR</name>
<protein>
    <submittedName>
        <fullName evidence="2">Uncharacterized protein</fullName>
    </submittedName>
</protein>
<keyword evidence="1" id="KW-0812">Transmembrane</keyword>
<accession>A0AAD7NGI1</accession>
<reference evidence="2" key="1">
    <citation type="submission" date="2023-03" db="EMBL/GenBank/DDBJ databases">
        <title>Massive genome expansion in bonnet fungi (Mycena s.s.) driven by repeated elements and novel gene families across ecological guilds.</title>
        <authorList>
            <consortium name="Lawrence Berkeley National Laboratory"/>
            <person name="Harder C.B."/>
            <person name="Miyauchi S."/>
            <person name="Viragh M."/>
            <person name="Kuo A."/>
            <person name="Thoen E."/>
            <person name="Andreopoulos B."/>
            <person name="Lu D."/>
            <person name="Skrede I."/>
            <person name="Drula E."/>
            <person name="Henrissat B."/>
            <person name="Morin E."/>
            <person name="Kohler A."/>
            <person name="Barry K."/>
            <person name="LaButti K."/>
            <person name="Morin E."/>
            <person name="Salamov A."/>
            <person name="Lipzen A."/>
            <person name="Mereny Z."/>
            <person name="Hegedus B."/>
            <person name="Baldrian P."/>
            <person name="Stursova M."/>
            <person name="Weitz H."/>
            <person name="Taylor A."/>
            <person name="Grigoriev I.V."/>
            <person name="Nagy L.G."/>
            <person name="Martin F."/>
            <person name="Kauserud H."/>
        </authorList>
    </citation>
    <scope>NUCLEOTIDE SEQUENCE</scope>
    <source>
        <strain evidence="2">CBHHK182m</strain>
    </source>
</reference>
<gene>
    <name evidence="2" type="ORF">B0H16DRAFT_1456730</name>
</gene>
<dbReference type="AlphaFoldDB" id="A0AAD7NGI1"/>
<dbReference type="PROSITE" id="PS51257">
    <property type="entry name" value="PROKAR_LIPOPROTEIN"/>
    <property type="match status" value="1"/>
</dbReference>
<feature type="transmembrane region" description="Helical" evidence="1">
    <location>
        <begin position="12"/>
        <end position="38"/>
    </location>
</feature>
<keyword evidence="1" id="KW-0472">Membrane</keyword>
<keyword evidence="3" id="KW-1185">Reference proteome</keyword>
<evidence type="ECO:0000256" key="1">
    <source>
        <dbReference type="SAM" id="Phobius"/>
    </source>
</evidence>
<evidence type="ECO:0000313" key="2">
    <source>
        <dbReference type="EMBL" id="KAJ7760019.1"/>
    </source>
</evidence>
<keyword evidence="1" id="KW-1133">Transmembrane helix</keyword>
<organism evidence="2 3">
    <name type="scientific">Mycena metata</name>
    <dbReference type="NCBI Taxonomy" id="1033252"/>
    <lineage>
        <taxon>Eukaryota</taxon>
        <taxon>Fungi</taxon>
        <taxon>Dikarya</taxon>
        <taxon>Basidiomycota</taxon>
        <taxon>Agaricomycotina</taxon>
        <taxon>Agaricomycetes</taxon>
        <taxon>Agaricomycetidae</taxon>
        <taxon>Agaricales</taxon>
        <taxon>Marasmiineae</taxon>
        <taxon>Mycenaceae</taxon>
        <taxon>Mycena</taxon>
    </lineage>
</organism>
<proteinExistence type="predicted"/>
<dbReference type="EMBL" id="JARKIB010000038">
    <property type="protein sequence ID" value="KAJ7760019.1"/>
    <property type="molecule type" value="Genomic_DNA"/>
</dbReference>
<evidence type="ECO:0000313" key="3">
    <source>
        <dbReference type="Proteomes" id="UP001215598"/>
    </source>
</evidence>